<dbReference type="AlphaFoldDB" id="A0A8S2QFL2"/>
<dbReference type="Gene3D" id="1.20.1310.10">
    <property type="entry name" value="Cullin Repeats"/>
    <property type="match status" value="1"/>
</dbReference>
<dbReference type="EMBL" id="CAJOBH010145410">
    <property type="protein sequence ID" value="CAF4824154.1"/>
    <property type="molecule type" value="Genomic_DNA"/>
</dbReference>
<comment type="similarity">
    <text evidence="1">Belongs to the cullin family.</text>
</comment>
<evidence type="ECO:0000313" key="5">
    <source>
        <dbReference type="Proteomes" id="UP000681720"/>
    </source>
</evidence>
<dbReference type="SUPFAM" id="SSF74788">
    <property type="entry name" value="Cullin repeat-like"/>
    <property type="match status" value="1"/>
</dbReference>
<evidence type="ECO:0000313" key="3">
    <source>
        <dbReference type="EMBL" id="CAF4101824.1"/>
    </source>
</evidence>
<dbReference type="InterPro" id="IPR016159">
    <property type="entry name" value="Cullin_repeat-like_dom_sf"/>
</dbReference>
<dbReference type="Proteomes" id="UP000681720">
    <property type="component" value="Unassembled WGS sequence"/>
</dbReference>
<comment type="caution">
    <text evidence="3">The sequence shown here is derived from an EMBL/GenBank/DDBJ whole genome shotgun (WGS) entry which is preliminary data.</text>
</comment>
<feature type="domain" description="Cullin N-terminal" evidence="2">
    <location>
        <begin position="14"/>
        <end position="102"/>
    </location>
</feature>
<dbReference type="EMBL" id="CAJOBJ010008046">
    <property type="protein sequence ID" value="CAF4101824.1"/>
    <property type="molecule type" value="Genomic_DNA"/>
</dbReference>
<gene>
    <name evidence="4" type="ORF">BYL167_LOCUS49123</name>
    <name evidence="3" type="ORF">GIL414_LOCUS17142</name>
</gene>
<evidence type="ECO:0000313" key="4">
    <source>
        <dbReference type="EMBL" id="CAF4824154.1"/>
    </source>
</evidence>
<sequence>MESIDKNLSLDDVWAKVLVGIERIYRFQEMSPPEYMMLYSHVYNFCTNTNAQGSASRTVPKTTGKTGSNNRVNVNEGANIVGGALYEKLKNHLKVYLEKICEVRS</sequence>
<dbReference type="Proteomes" id="UP000681967">
    <property type="component" value="Unassembled WGS sequence"/>
</dbReference>
<dbReference type="Pfam" id="PF00888">
    <property type="entry name" value="Cullin"/>
    <property type="match status" value="1"/>
</dbReference>
<name>A0A8S2QFL2_9BILA</name>
<organism evidence="3 5">
    <name type="scientific">Rotaria magnacalcarata</name>
    <dbReference type="NCBI Taxonomy" id="392030"/>
    <lineage>
        <taxon>Eukaryota</taxon>
        <taxon>Metazoa</taxon>
        <taxon>Spiralia</taxon>
        <taxon>Gnathifera</taxon>
        <taxon>Rotifera</taxon>
        <taxon>Eurotatoria</taxon>
        <taxon>Bdelloidea</taxon>
        <taxon>Philodinida</taxon>
        <taxon>Philodinidae</taxon>
        <taxon>Rotaria</taxon>
    </lineage>
</organism>
<evidence type="ECO:0000259" key="2">
    <source>
        <dbReference type="Pfam" id="PF00888"/>
    </source>
</evidence>
<reference evidence="3" key="1">
    <citation type="submission" date="2021-02" db="EMBL/GenBank/DDBJ databases">
        <authorList>
            <person name="Nowell W R."/>
        </authorList>
    </citation>
    <scope>NUCLEOTIDE SEQUENCE</scope>
</reference>
<dbReference type="InterPro" id="IPR001373">
    <property type="entry name" value="Cullin_N"/>
</dbReference>
<protein>
    <recommendedName>
        <fullName evidence="2">Cullin N-terminal domain-containing protein</fullName>
    </recommendedName>
</protein>
<proteinExistence type="inferred from homology"/>
<evidence type="ECO:0000256" key="1">
    <source>
        <dbReference type="ARBA" id="ARBA00006019"/>
    </source>
</evidence>
<accession>A0A8S2QFL2</accession>